<comment type="caution">
    <text evidence="2">The sequence shown here is derived from an EMBL/GenBank/DDBJ whole genome shotgun (WGS) entry which is preliminary data.</text>
</comment>
<feature type="domain" description="MOSC" evidence="1">
    <location>
        <begin position="38"/>
        <end position="195"/>
    </location>
</feature>
<dbReference type="Proteomes" id="UP000236959">
    <property type="component" value="Unassembled WGS sequence"/>
</dbReference>
<dbReference type="RefSeq" id="WP_103222242.1">
    <property type="nucleotide sequence ID" value="NZ_PPCN01000003.1"/>
</dbReference>
<gene>
    <name evidence="2" type="ORF">CLV41_103236</name>
</gene>
<protein>
    <recommendedName>
        <fullName evidence="1">MOSC domain-containing protein</fullName>
    </recommendedName>
</protein>
<dbReference type="Gene3D" id="2.40.33.20">
    <property type="entry name" value="PK beta-barrel domain-like"/>
    <property type="match status" value="1"/>
</dbReference>
<evidence type="ECO:0000313" key="3">
    <source>
        <dbReference type="Proteomes" id="UP000236959"/>
    </source>
</evidence>
<dbReference type="GO" id="GO:0030170">
    <property type="term" value="F:pyridoxal phosphate binding"/>
    <property type="evidence" value="ECO:0007669"/>
    <property type="project" value="InterPro"/>
</dbReference>
<dbReference type="GO" id="GO:0003824">
    <property type="term" value="F:catalytic activity"/>
    <property type="evidence" value="ECO:0007669"/>
    <property type="project" value="InterPro"/>
</dbReference>
<dbReference type="GO" id="GO:0030151">
    <property type="term" value="F:molybdenum ion binding"/>
    <property type="evidence" value="ECO:0007669"/>
    <property type="project" value="InterPro"/>
</dbReference>
<dbReference type="PANTHER" id="PTHR36930">
    <property type="entry name" value="METAL-SULFUR CLUSTER BIOSYNTHESIS PROTEINS YUAD-RELATED"/>
    <property type="match status" value="1"/>
</dbReference>
<dbReference type="InterPro" id="IPR052716">
    <property type="entry name" value="MOSC_domain"/>
</dbReference>
<dbReference type="EMBL" id="PPCN01000003">
    <property type="protein sequence ID" value="POF32313.1"/>
    <property type="molecule type" value="Genomic_DNA"/>
</dbReference>
<evidence type="ECO:0000313" key="2">
    <source>
        <dbReference type="EMBL" id="POF32313.1"/>
    </source>
</evidence>
<dbReference type="Pfam" id="PF03473">
    <property type="entry name" value="MOSC"/>
    <property type="match status" value="1"/>
</dbReference>
<dbReference type="InterPro" id="IPR011037">
    <property type="entry name" value="Pyrv_Knase-like_insert_dom_sf"/>
</dbReference>
<organism evidence="2 3">
    <name type="scientific">Roseibium marinum</name>
    <dbReference type="NCBI Taxonomy" id="281252"/>
    <lineage>
        <taxon>Bacteria</taxon>
        <taxon>Pseudomonadati</taxon>
        <taxon>Pseudomonadota</taxon>
        <taxon>Alphaproteobacteria</taxon>
        <taxon>Hyphomicrobiales</taxon>
        <taxon>Stappiaceae</taxon>
        <taxon>Roseibium</taxon>
    </lineage>
</organism>
<dbReference type="PANTHER" id="PTHR36930:SF1">
    <property type="entry name" value="MOSC DOMAIN-CONTAINING PROTEIN"/>
    <property type="match status" value="1"/>
</dbReference>
<dbReference type="OrthoDB" id="9808413at2"/>
<sequence length="207" mass="22759">MTDQLALWTDDIKVTPKFKAFGRVESTYRTPSPEDFQTEAVDSLELTFEGIPGDRHSGITRKSGGREPWYPRGTQMCNERQVSLLSVEELGLIADRMELDDVRAEWIGGNILVTGIANFTRVPPRTRLAFEGGAVIRVDGENMPCRFAGAAIAARNSGREGLDLLFPQRAAGLRGLVGFVEKPGIVSAGQAVTAHIPEQWIYTNLNK</sequence>
<dbReference type="InterPro" id="IPR005302">
    <property type="entry name" value="MoCF_Sase_C"/>
</dbReference>
<dbReference type="SUPFAM" id="SSF50800">
    <property type="entry name" value="PK beta-barrel domain-like"/>
    <property type="match status" value="1"/>
</dbReference>
<keyword evidence="3" id="KW-1185">Reference proteome</keyword>
<dbReference type="PROSITE" id="PS51340">
    <property type="entry name" value="MOSC"/>
    <property type="match status" value="1"/>
</dbReference>
<accession>A0A2S3UXR4</accession>
<evidence type="ECO:0000259" key="1">
    <source>
        <dbReference type="PROSITE" id="PS51340"/>
    </source>
</evidence>
<proteinExistence type="predicted"/>
<name>A0A2S3UXR4_9HYPH</name>
<dbReference type="AlphaFoldDB" id="A0A2S3UXR4"/>
<reference evidence="2 3" key="1">
    <citation type="submission" date="2018-01" db="EMBL/GenBank/DDBJ databases">
        <title>Genomic Encyclopedia of Archaeal and Bacterial Type Strains, Phase II (KMG-II): from individual species to whole genera.</title>
        <authorList>
            <person name="Goeker M."/>
        </authorList>
    </citation>
    <scope>NUCLEOTIDE SEQUENCE [LARGE SCALE GENOMIC DNA]</scope>
    <source>
        <strain evidence="2 3">DSM 17023</strain>
    </source>
</reference>